<dbReference type="InterPro" id="IPR032675">
    <property type="entry name" value="LRR_dom_sf"/>
</dbReference>
<dbReference type="CDD" id="cd09917">
    <property type="entry name" value="F-box_SF"/>
    <property type="match status" value="1"/>
</dbReference>
<gene>
    <name evidence="2" type="ORF">SSS_1696</name>
</gene>
<reference evidence="2" key="2">
    <citation type="submission" date="2020-01" db="EMBL/GenBank/DDBJ databases">
        <authorList>
            <person name="Korhonen P.K.K."/>
            <person name="Guangxu M.G."/>
            <person name="Wang T.W."/>
            <person name="Stroehlein A.J.S."/>
            <person name="Young N.D."/>
            <person name="Ang C.-S.A."/>
            <person name="Fernando D.W.F."/>
            <person name="Lu H.L."/>
            <person name="Taylor S.T."/>
            <person name="Ehtesham M.E.M."/>
            <person name="Najaraj S.H.N."/>
            <person name="Harsha G.H.G."/>
            <person name="Madugundu A.M."/>
            <person name="Renuse S.R."/>
            <person name="Holt D.H."/>
            <person name="Pandey A.P."/>
            <person name="Papenfuss A.P."/>
            <person name="Gasser R.B.G."/>
            <person name="Fischer K.F."/>
        </authorList>
    </citation>
    <scope>NUCLEOTIDE SEQUENCE</scope>
    <source>
        <strain evidence="2">SSS_KF_BRIS2020</strain>
    </source>
</reference>
<feature type="domain" description="F-box" evidence="1">
    <location>
        <begin position="33"/>
        <end position="83"/>
    </location>
</feature>
<name>A0A834VAZ2_SARSC</name>
<reference evidence="3" key="3">
    <citation type="submission" date="2022-06" db="UniProtKB">
        <authorList>
            <consortium name="EnsemblMetazoa"/>
        </authorList>
    </citation>
    <scope>IDENTIFICATION</scope>
</reference>
<dbReference type="GO" id="GO:0019005">
    <property type="term" value="C:SCF ubiquitin ligase complex"/>
    <property type="evidence" value="ECO:0007669"/>
    <property type="project" value="TreeGrafter"/>
</dbReference>
<accession>A0A834VAZ2</accession>
<dbReference type="InterPro" id="IPR001810">
    <property type="entry name" value="F-box_dom"/>
</dbReference>
<evidence type="ECO:0000259" key="1">
    <source>
        <dbReference type="PROSITE" id="PS50181"/>
    </source>
</evidence>
<dbReference type="Pfam" id="PF00646">
    <property type="entry name" value="F-box"/>
    <property type="match status" value="1"/>
</dbReference>
<dbReference type="PANTHER" id="PTHR13318">
    <property type="entry name" value="PARTNER OF PAIRED, ISOFORM B-RELATED"/>
    <property type="match status" value="1"/>
</dbReference>
<evidence type="ECO:0000313" key="4">
    <source>
        <dbReference type="Proteomes" id="UP000070412"/>
    </source>
</evidence>
<dbReference type="EMBL" id="WVUK01000062">
    <property type="protein sequence ID" value="KAF7490827.1"/>
    <property type="molecule type" value="Genomic_DNA"/>
</dbReference>
<sequence length="553" mass="64682">MPQTHHSNSLDLLSMIWSPYHMIQQAVQSHHRPQGLCCLNDHCLFNIFRFLDLDDLIRLRLVCHRINKTIEDYFQLQSSFNYDCRINGNRMFLGQYLFNIGAFDFIMKKMPNIRSLYFDRCKMLRSCLATCHYNLLDTMASTLKNLKELHIGRAFFITPESLQRFIKSFPELTHLTITLYNESSLSLIVEGFKKLTYLNLDHSVLYGYAQILEHLPSSIKTLILPLDHKNDKFEIIHSLLKGPGINLERFEIDINISDIMEDKKFFDLIGQKMSNLQWFQCRLACSASANPYKIEHIDDIFDQNSATDANLIGDIDGNNNLRYHCHFEFISALHHLKNLRVLILKERDYFGDEPRCSLFDDGSLIKIFQHCPQLMMLSLSCTLRRDQNSYAIADCDRKQDHHRTINQILNGYFRKQSIRKEEERIENGSEGKLDRRCNAIERLKSLNISIDNRCSHTITDHSLSLIDRFEPMIQILELRGVRIGSRTFDSISKLNKLKFLRIDSIQLNDGDEEFFKNSFETLLHELSFESDSSELSHSQRIKPIIHFTNIPLS</sequence>
<dbReference type="Gene3D" id="3.80.10.10">
    <property type="entry name" value="Ribonuclease Inhibitor"/>
    <property type="match status" value="1"/>
</dbReference>
<dbReference type="EnsemblMetazoa" id="SSS_1696s_mrna">
    <property type="protein sequence ID" value="KAF7490827.1"/>
    <property type="gene ID" value="SSS_1696"/>
</dbReference>
<protein>
    <recommendedName>
        <fullName evidence="1">F-box domain-containing protein</fullName>
    </recommendedName>
</protein>
<dbReference type="SMART" id="SM00256">
    <property type="entry name" value="FBOX"/>
    <property type="match status" value="1"/>
</dbReference>
<dbReference type="PROSITE" id="PS50181">
    <property type="entry name" value="FBOX"/>
    <property type="match status" value="1"/>
</dbReference>
<dbReference type="InterPro" id="IPR036047">
    <property type="entry name" value="F-box-like_dom_sf"/>
</dbReference>
<proteinExistence type="predicted"/>
<keyword evidence="4" id="KW-1185">Reference proteome</keyword>
<organism evidence="2">
    <name type="scientific">Sarcoptes scabiei</name>
    <name type="common">Itch mite</name>
    <name type="synonym">Acarus scabiei</name>
    <dbReference type="NCBI Taxonomy" id="52283"/>
    <lineage>
        <taxon>Eukaryota</taxon>
        <taxon>Metazoa</taxon>
        <taxon>Ecdysozoa</taxon>
        <taxon>Arthropoda</taxon>
        <taxon>Chelicerata</taxon>
        <taxon>Arachnida</taxon>
        <taxon>Acari</taxon>
        <taxon>Acariformes</taxon>
        <taxon>Sarcoptiformes</taxon>
        <taxon>Astigmata</taxon>
        <taxon>Psoroptidia</taxon>
        <taxon>Sarcoptoidea</taxon>
        <taxon>Sarcoptidae</taxon>
        <taxon>Sarcoptinae</taxon>
        <taxon>Sarcoptes</taxon>
    </lineage>
</organism>
<dbReference type="AlphaFoldDB" id="A0A834VAZ2"/>
<dbReference type="Proteomes" id="UP000070412">
    <property type="component" value="Unassembled WGS sequence"/>
</dbReference>
<dbReference type="Gene3D" id="1.20.1280.50">
    <property type="match status" value="1"/>
</dbReference>
<evidence type="ECO:0000313" key="2">
    <source>
        <dbReference type="EMBL" id="KAF7490827.1"/>
    </source>
</evidence>
<dbReference type="SUPFAM" id="SSF81383">
    <property type="entry name" value="F-box domain"/>
    <property type="match status" value="1"/>
</dbReference>
<evidence type="ECO:0000313" key="3">
    <source>
        <dbReference type="EnsemblMetazoa" id="KAF7490827.1"/>
    </source>
</evidence>
<dbReference type="OrthoDB" id="423607at2759"/>
<dbReference type="OMA" id="HLTITIY"/>
<reference evidence="4" key="1">
    <citation type="journal article" date="2020" name="PLoS Negl. Trop. Dis.">
        <title>High-quality nuclear genome for Sarcoptes scabiei-A critical resource for a neglected parasite.</title>
        <authorList>
            <person name="Korhonen P.K."/>
            <person name="Gasser R.B."/>
            <person name="Ma G."/>
            <person name="Wang T."/>
            <person name="Stroehlein A.J."/>
            <person name="Young N.D."/>
            <person name="Ang C.S."/>
            <person name="Fernando D.D."/>
            <person name="Lu H.C."/>
            <person name="Taylor S."/>
            <person name="Reynolds S.L."/>
            <person name="Mofiz E."/>
            <person name="Najaraj S.H."/>
            <person name="Gowda H."/>
            <person name="Madugundu A."/>
            <person name="Renuse S."/>
            <person name="Holt D."/>
            <person name="Pandey A."/>
            <person name="Papenfuss A.T."/>
            <person name="Fischer K."/>
        </authorList>
    </citation>
    <scope>NUCLEOTIDE SEQUENCE [LARGE SCALE GENOMIC DNA]</scope>
</reference>
<dbReference type="GO" id="GO:0031146">
    <property type="term" value="P:SCF-dependent proteasomal ubiquitin-dependent protein catabolic process"/>
    <property type="evidence" value="ECO:0007669"/>
    <property type="project" value="TreeGrafter"/>
</dbReference>
<dbReference type="SUPFAM" id="SSF52047">
    <property type="entry name" value="RNI-like"/>
    <property type="match status" value="1"/>
</dbReference>